<comment type="caution">
    <text evidence="4">The sequence shown here is derived from an EMBL/GenBank/DDBJ whole genome shotgun (WGS) entry which is preliminary data.</text>
</comment>
<dbReference type="PANTHER" id="PTHR33562:SF28">
    <property type="entry name" value="PROTEIN QUIVER"/>
    <property type="match status" value="1"/>
</dbReference>
<keyword evidence="3" id="KW-0812">Transmembrane</keyword>
<dbReference type="GO" id="GO:0032222">
    <property type="term" value="P:regulation of synaptic transmission, cholinergic"/>
    <property type="evidence" value="ECO:0007669"/>
    <property type="project" value="InterPro"/>
</dbReference>
<dbReference type="InterPro" id="IPR045860">
    <property type="entry name" value="Snake_toxin-like_sf"/>
</dbReference>
<evidence type="ECO:0000256" key="3">
    <source>
        <dbReference type="SAM" id="Phobius"/>
    </source>
</evidence>
<dbReference type="OrthoDB" id="6420171at2759"/>
<dbReference type="Pfam" id="PF17064">
    <property type="entry name" value="QVR"/>
    <property type="match status" value="1"/>
</dbReference>
<keyword evidence="3" id="KW-1133">Transmembrane helix</keyword>
<dbReference type="InterPro" id="IPR031424">
    <property type="entry name" value="QVR-like"/>
</dbReference>
<evidence type="ECO:0000256" key="2">
    <source>
        <dbReference type="ARBA" id="ARBA00023180"/>
    </source>
</evidence>
<dbReference type="GO" id="GO:0030431">
    <property type="term" value="P:sleep"/>
    <property type="evidence" value="ECO:0007669"/>
    <property type="project" value="InterPro"/>
</dbReference>
<accession>A0A210R6C2</accession>
<evidence type="ECO:0000313" key="5">
    <source>
        <dbReference type="Proteomes" id="UP000242188"/>
    </source>
</evidence>
<reference evidence="4 5" key="1">
    <citation type="journal article" date="2017" name="Nat. Ecol. Evol.">
        <title>Scallop genome provides insights into evolution of bilaterian karyotype and development.</title>
        <authorList>
            <person name="Wang S."/>
            <person name="Zhang J."/>
            <person name="Jiao W."/>
            <person name="Li J."/>
            <person name="Xun X."/>
            <person name="Sun Y."/>
            <person name="Guo X."/>
            <person name="Huan P."/>
            <person name="Dong B."/>
            <person name="Zhang L."/>
            <person name="Hu X."/>
            <person name="Sun X."/>
            <person name="Wang J."/>
            <person name="Zhao C."/>
            <person name="Wang Y."/>
            <person name="Wang D."/>
            <person name="Huang X."/>
            <person name="Wang R."/>
            <person name="Lv J."/>
            <person name="Li Y."/>
            <person name="Zhang Z."/>
            <person name="Liu B."/>
            <person name="Lu W."/>
            <person name="Hui Y."/>
            <person name="Liang J."/>
            <person name="Zhou Z."/>
            <person name="Hou R."/>
            <person name="Li X."/>
            <person name="Liu Y."/>
            <person name="Li H."/>
            <person name="Ning X."/>
            <person name="Lin Y."/>
            <person name="Zhao L."/>
            <person name="Xing Q."/>
            <person name="Dou J."/>
            <person name="Li Y."/>
            <person name="Mao J."/>
            <person name="Guo H."/>
            <person name="Dou H."/>
            <person name="Li T."/>
            <person name="Mu C."/>
            <person name="Jiang W."/>
            <person name="Fu Q."/>
            <person name="Fu X."/>
            <person name="Miao Y."/>
            <person name="Liu J."/>
            <person name="Yu Q."/>
            <person name="Li R."/>
            <person name="Liao H."/>
            <person name="Li X."/>
            <person name="Kong Y."/>
            <person name="Jiang Z."/>
            <person name="Chourrout D."/>
            <person name="Li R."/>
            <person name="Bao Z."/>
        </authorList>
    </citation>
    <scope>NUCLEOTIDE SEQUENCE [LARGE SCALE GENOMIC DNA]</scope>
    <source>
        <strain evidence="4 5">PY_sf001</strain>
    </source>
</reference>
<evidence type="ECO:0000256" key="1">
    <source>
        <dbReference type="ARBA" id="ARBA00022729"/>
    </source>
</evidence>
<feature type="transmembrane region" description="Helical" evidence="3">
    <location>
        <begin position="141"/>
        <end position="159"/>
    </location>
</feature>
<dbReference type="PANTHER" id="PTHR33562">
    <property type="entry name" value="ATILLA, ISOFORM B-RELATED-RELATED"/>
    <property type="match status" value="1"/>
</dbReference>
<protein>
    <recommendedName>
        <fullName evidence="6">Protein sleepless</fullName>
    </recommendedName>
</protein>
<keyword evidence="5" id="KW-1185">Reference proteome</keyword>
<dbReference type="Proteomes" id="UP000242188">
    <property type="component" value="Unassembled WGS sequence"/>
</dbReference>
<name>A0A210R6C2_MIZYE</name>
<proteinExistence type="predicted"/>
<sequence length="161" mass="17889">MAWRSQVYWLWDYKSNMSVKGSDLCRVVVFMAVLSMSVCLECYDCAAKDDPICLDPFDLQANDGGTSECGDKDTHCMKFKTVSFLSDSGFITGKDRVVTVTSRMCIRRDGYSNGCVAVESDGGFLFKCLCDTDFCNGSTTLIPNLVVLVVTIFVSLWVTKR</sequence>
<dbReference type="SUPFAM" id="SSF57302">
    <property type="entry name" value="Snake toxin-like"/>
    <property type="match status" value="1"/>
</dbReference>
<gene>
    <name evidence="4" type="ORF">KP79_PYT18682</name>
</gene>
<dbReference type="InterPro" id="IPR050975">
    <property type="entry name" value="Sleep_regulator"/>
</dbReference>
<organism evidence="4 5">
    <name type="scientific">Mizuhopecten yessoensis</name>
    <name type="common">Japanese scallop</name>
    <name type="synonym">Patinopecten yessoensis</name>
    <dbReference type="NCBI Taxonomy" id="6573"/>
    <lineage>
        <taxon>Eukaryota</taxon>
        <taxon>Metazoa</taxon>
        <taxon>Spiralia</taxon>
        <taxon>Lophotrochozoa</taxon>
        <taxon>Mollusca</taxon>
        <taxon>Bivalvia</taxon>
        <taxon>Autobranchia</taxon>
        <taxon>Pteriomorphia</taxon>
        <taxon>Pectinida</taxon>
        <taxon>Pectinoidea</taxon>
        <taxon>Pectinidae</taxon>
        <taxon>Mizuhopecten</taxon>
    </lineage>
</organism>
<keyword evidence="1" id="KW-0732">Signal</keyword>
<evidence type="ECO:0008006" key="6">
    <source>
        <dbReference type="Google" id="ProtNLM"/>
    </source>
</evidence>
<keyword evidence="3" id="KW-0472">Membrane</keyword>
<evidence type="ECO:0000313" key="4">
    <source>
        <dbReference type="EMBL" id="OWF56580.1"/>
    </source>
</evidence>
<dbReference type="EMBL" id="NEDP02000134">
    <property type="protein sequence ID" value="OWF56580.1"/>
    <property type="molecule type" value="Genomic_DNA"/>
</dbReference>
<keyword evidence="2" id="KW-0325">Glycoprotein</keyword>
<dbReference type="AlphaFoldDB" id="A0A210R6C2"/>